<feature type="domain" description="SpoVR-like C-terminal" evidence="2">
    <location>
        <begin position="404"/>
        <end position="454"/>
    </location>
</feature>
<reference evidence="3 4" key="1">
    <citation type="submission" date="2010-06" db="EMBL/GenBank/DDBJ databases">
        <title>Complete sequence of chromosome of Nitrosococcus watsoni C-113.</title>
        <authorList>
            <consortium name="US DOE Joint Genome Institute"/>
            <person name="Lucas S."/>
            <person name="Copeland A."/>
            <person name="Lapidus A."/>
            <person name="Cheng J.-F."/>
            <person name="Bruce D."/>
            <person name="Goodwin L."/>
            <person name="Pitluck S."/>
            <person name="Malfatti S.A."/>
            <person name="Chain P.S.G."/>
            <person name="Land M."/>
            <person name="Hauser L."/>
            <person name="Kyrpides N."/>
            <person name="Ivanova N."/>
            <person name="Cambell M.A."/>
            <person name="Heidelberg J.F."/>
            <person name="Klotz M.G."/>
            <person name="Woyke T."/>
        </authorList>
    </citation>
    <scope>NUCLEOTIDE SEQUENCE [LARGE SCALE GENOMIC DNA]</scope>
    <source>
        <strain evidence="3 4">C-113</strain>
    </source>
</reference>
<sequence>MASHWTIEDLKYWDDKIREKADEFGLSCFPQEFEICDHTQMLGYMAYSGMPAHYPHWSYGKAYEKLQTLYEHGMSGLPYEMVINSNPALAYLVRENSLCLQILTIAHVYGHNDFFKNNFTFRDTQPELTLSNFKLRADRVRDYIEDPSIGLHKTERLLDAAHALSLQCCRNQAIRKLSADEQKEQVVAAAHPAHDPYQGLHKQREYVEPDLNRFPLFPEEDILLFIRDNNLYLADWERDLLTIVHEQARYFIPQIETKIMNEGWASYWHHKIMNSIDLPQDLYLEFLVHHNQVVRPHPGDINPYYLGFKLWHDISRRYQEIFSEKEGGSKLQREGHEKIFQVREVDRDTSFLRRFLTEELMREMDMFEYQPKGEDLVISKVSDEEHWHEIKTTLLKNVGMGGIPVIRIEDADYGRNRQLYLKHDHDGRDLQTEYAEKTLTYLYQLWGRSVWLETRINDRRVCLGYGEDGFVQKTLGRFR</sequence>
<proteinExistence type="predicted"/>
<organism evidence="3 4">
    <name type="scientific">Nitrosococcus watsoni (strain C-113)</name>
    <dbReference type="NCBI Taxonomy" id="105559"/>
    <lineage>
        <taxon>Bacteria</taxon>
        <taxon>Pseudomonadati</taxon>
        <taxon>Pseudomonadota</taxon>
        <taxon>Gammaproteobacteria</taxon>
        <taxon>Chromatiales</taxon>
        <taxon>Chromatiaceae</taxon>
        <taxon>Nitrosococcus</taxon>
    </lineage>
</organism>
<feature type="domain" description="SpoVR protein-like N-terminal" evidence="1">
    <location>
        <begin position="5"/>
        <end position="401"/>
    </location>
</feature>
<evidence type="ECO:0000313" key="3">
    <source>
        <dbReference type="EMBL" id="ADJ27582.1"/>
    </source>
</evidence>
<evidence type="ECO:0000259" key="1">
    <source>
        <dbReference type="Pfam" id="PF04293"/>
    </source>
</evidence>
<keyword evidence="4" id="KW-1185">Reference proteome</keyword>
<dbReference type="InterPro" id="IPR007390">
    <property type="entry name" value="Spore_V_R"/>
</dbReference>
<dbReference type="eggNOG" id="COG2719">
    <property type="taxonomic scope" value="Bacteria"/>
</dbReference>
<protein>
    <submittedName>
        <fullName evidence="3">SpoVR family protein</fullName>
    </submittedName>
</protein>
<dbReference type="EMBL" id="CP002086">
    <property type="protein sequence ID" value="ADJ27582.1"/>
    <property type="molecule type" value="Genomic_DNA"/>
</dbReference>
<dbReference type="KEGG" id="nwa:Nwat_0626"/>
<name>D8KB48_NITWC</name>
<dbReference type="Pfam" id="PF04293">
    <property type="entry name" value="SpoVR"/>
    <property type="match status" value="1"/>
</dbReference>
<dbReference type="STRING" id="105559.Nwat_0626"/>
<dbReference type="HOGENOM" id="CLU_010179_1_0_6"/>
<evidence type="ECO:0000313" key="4">
    <source>
        <dbReference type="Proteomes" id="UP000000393"/>
    </source>
</evidence>
<dbReference type="PANTHER" id="PTHR30029">
    <property type="entry name" value="STAGE V SPORULATION PROTEIN R"/>
    <property type="match status" value="1"/>
</dbReference>
<dbReference type="PANTHER" id="PTHR30029:SF2">
    <property type="entry name" value="STAGE V SPORULATION PROTEIN R"/>
    <property type="match status" value="1"/>
</dbReference>
<dbReference type="RefSeq" id="WP_013219688.1">
    <property type="nucleotide sequence ID" value="NC_014315.1"/>
</dbReference>
<accession>D8KB48</accession>
<dbReference type="AlphaFoldDB" id="D8KB48"/>
<dbReference type="Pfam" id="PF24755">
    <property type="entry name" value="SpoVR_C"/>
    <property type="match status" value="1"/>
</dbReference>
<gene>
    <name evidence="3" type="ordered locus">Nwat_0626</name>
</gene>
<dbReference type="InterPro" id="IPR056174">
    <property type="entry name" value="SpoVR_N"/>
</dbReference>
<dbReference type="OrthoDB" id="9784270at2"/>
<dbReference type="InterPro" id="IPR057008">
    <property type="entry name" value="SpoVR-like_C"/>
</dbReference>
<dbReference type="Proteomes" id="UP000000393">
    <property type="component" value="Chromosome"/>
</dbReference>
<evidence type="ECO:0000259" key="2">
    <source>
        <dbReference type="Pfam" id="PF24755"/>
    </source>
</evidence>